<evidence type="ECO:0000313" key="3">
    <source>
        <dbReference type="Proteomes" id="UP001500822"/>
    </source>
</evidence>
<reference evidence="3" key="1">
    <citation type="journal article" date="2019" name="Int. J. Syst. Evol. Microbiol.">
        <title>The Global Catalogue of Microorganisms (GCM) 10K type strain sequencing project: providing services to taxonomists for standard genome sequencing and annotation.</title>
        <authorList>
            <consortium name="The Broad Institute Genomics Platform"/>
            <consortium name="The Broad Institute Genome Sequencing Center for Infectious Disease"/>
            <person name="Wu L."/>
            <person name="Ma J."/>
        </authorList>
    </citation>
    <scope>NUCLEOTIDE SEQUENCE [LARGE SCALE GENOMIC DNA]</scope>
    <source>
        <strain evidence="3">JCM 18077</strain>
    </source>
</reference>
<gene>
    <name evidence="2" type="ORF">GCM10023217_27340</name>
</gene>
<sequence length="124" mass="12826">MTLTDGPSGAARSPPQAATAVTASNASSAPPSIRARTCPLLPKPRPPSHIPHDDGLLPAERYSGPPGLSGHPRMSDWTHPLPSPVTWCTMESAACFTNGYAAPAAPPLRGRTTTGLADPREAAR</sequence>
<evidence type="ECO:0000313" key="2">
    <source>
        <dbReference type="EMBL" id="GAA4754278.1"/>
    </source>
</evidence>
<feature type="region of interest" description="Disordered" evidence="1">
    <location>
        <begin position="100"/>
        <end position="124"/>
    </location>
</feature>
<comment type="caution">
    <text evidence="2">The sequence shown here is derived from an EMBL/GenBank/DDBJ whole genome shotgun (WGS) entry which is preliminary data.</text>
</comment>
<organism evidence="2 3">
    <name type="scientific">Gordonia alkaliphila</name>
    <dbReference type="NCBI Taxonomy" id="1053547"/>
    <lineage>
        <taxon>Bacteria</taxon>
        <taxon>Bacillati</taxon>
        <taxon>Actinomycetota</taxon>
        <taxon>Actinomycetes</taxon>
        <taxon>Mycobacteriales</taxon>
        <taxon>Gordoniaceae</taxon>
        <taxon>Gordonia</taxon>
    </lineage>
</organism>
<protein>
    <submittedName>
        <fullName evidence="2">Uncharacterized protein</fullName>
    </submittedName>
</protein>
<proteinExistence type="predicted"/>
<accession>A0ABP8ZEP4</accession>
<feature type="compositionally biased region" description="Low complexity" evidence="1">
    <location>
        <begin position="17"/>
        <end position="32"/>
    </location>
</feature>
<keyword evidence="3" id="KW-1185">Reference proteome</keyword>
<evidence type="ECO:0000256" key="1">
    <source>
        <dbReference type="SAM" id="MobiDB-lite"/>
    </source>
</evidence>
<name>A0ABP8ZEP4_9ACTN</name>
<dbReference type="Proteomes" id="UP001500822">
    <property type="component" value="Unassembled WGS sequence"/>
</dbReference>
<feature type="region of interest" description="Disordered" evidence="1">
    <location>
        <begin position="1"/>
        <end position="81"/>
    </location>
</feature>
<dbReference type="EMBL" id="BAABIE010000013">
    <property type="protein sequence ID" value="GAA4754278.1"/>
    <property type="molecule type" value="Genomic_DNA"/>
</dbReference>